<evidence type="ECO:0000313" key="2">
    <source>
        <dbReference type="EMBL" id="GJM62220.1"/>
    </source>
</evidence>
<evidence type="ECO:0008006" key="4">
    <source>
        <dbReference type="Google" id="ProtNLM"/>
    </source>
</evidence>
<keyword evidence="1" id="KW-0812">Transmembrane</keyword>
<feature type="transmembrane region" description="Helical" evidence="1">
    <location>
        <begin position="182"/>
        <end position="204"/>
    </location>
</feature>
<dbReference type="Pfam" id="PF14093">
    <property type="entry name" value="DUF4271"/>
    <property type="match status" value="1"/>
</dbReference>
<dbReference type="EMBL" id="BQKE01000001">
    <property type="protein sequence ID" value="GJM62220.1"/>
    <property type="molecule type" value="Genomic_DNA"/>
</dbReference>
<name>A0AAN4W0H1_9BACT</name>
<feature type="transmembrane region" description="Helical" evidence="1">
    <location>
        <begin position="131"/>
        <end position="161"/>
    </location>
</feature>
<dbReference type="RefSeq" id="WP_338237543.1">
    <property type="nucleotide sequence ID" value="NZ_BQKE01000001.1"/>
</dbReference>
<proteinExistence type="predicted"/>
<evidence type="ECO:0000256" key="1">
    <source>
        <dbReference type="SAM" id="Phobius"/>
    </source>
</evidence>
<feature type="transmembrane region" description="Helical" evidence="1">
    <location>
        <begin position="318"/>
        <end position="340"/>
    </location>
</feature>
<keyword evidence="1" id="KW-1133">Transmembrane helix</keyword>
<dbReference type="Proteomes" id="UP001310022">
    <property type="component" value="Unassembled WGS sequence"/>
</dbReference>
<protein>
    <recommendedName>
        <fullName evidence="4">DUF4271 domain-containing protein</fullName>
    </recommendedName>
</protein>
<reference evidence="2 3" key="1">
    <citation type="submission" date="2021-12" db="EMBL/GenBank/DDBJ databases">
        <title>Genome sequencing of bacteria with rrn-lacking chromosome and rrn-plasmid.</title>
        <authorList>
            <person name="Anda M."/>
            <person name="Iwasaki W."/>
        </authorList>
    </citation>
    <scope>NUCLEOTIDE SEQUENCE [LARGE SCALE GENOMIC DNA]</scope>
    <source>
        <strain evidence="2 3">NBRC 15940</strain>
    </source>
</reference>
<keyword evidence="1" id="KW-0472">Membrane</keyword>
<sequence length="342" mass="39047">MRSRFNRLFFLISALLFISASLFGQSLKPQKDYGNFKEFHFKSIEFHPVVISLPSNTAIFVNDEPTYFFVKDTVIHYGFENFKVQDYVGLVRIGFFKPSGLSGLEVALEAEPPEPHQLSLSERQDLKLDDFLVIAILALLALYALYLNAFPLTFMGYLSPFGSPANKDLNLLKSNPFSKENALLIVFHSVAIATLFFTSLSVLRPEMIQGLNDESIIFYFLLSALLIVLFFFLKYILLVYLGSILEKNDIPPLHFLEYLKLSFWYVNSGLIFMLYLVLSGQQFWLTSQFLVGIVIFLGLFRTAWLLIRLAVSGSFSYLNLFSYLCASEILPLFVGVKIALNW</sequence>
<keyword evidence="3" id="KW-1185">Reference proteome</keyword>
<feature type="transmembrane region" description="Helical" evidence="1">
    <location>
        <begin position="216"/>
        <end position="241"/>
    </location>
</feature>
<evidence type="ECO:0000313" key="3">
    <source>
        <dbReference type="Proteomes" id="UP001310022"/>
    </source>
</evidence>
<comment type="caution">
    <text evidence="2">The sequence shown here is derived from an EMBL/GenBank/DDBJ whole genome shotgun (WGS) entry which is preliminary data.</text>
</comment>
<dbReference type="InterPro" id="IPR025367">
    <property type="entry name" value="DUF4271"/>
</dbReference>
<accession>A0AAN4W0H1</accession>
<gene>
    <name evidence="2" type="ORF">PEDI_27720</name>
</gene>
<feature type="transmembrane region" description="Helical" evidence="1">
    <location>
        <begin position="284"/>
        <end position="306"/>
    </location>
</feature>
<organism evidence="2 3">
    <name type="scientific">Persicobacter diffluens</name>
    <dbReference type="NCBI Taxonomy" id="981"/>
    <lineage>
        <taxon>Bacteria</taxon>
        <taxon>Pseudomonadati</taxon>
        <taxon>Bacteroidota</taxon>
        <taxon>Cytophagia</taxon>
        <taxon>Cytophagales</taxon>
        <taxon>Persicobacteraceae</taxon>
        <taxon>Persicobacter</taxon>
    </lineage>
</organism>
<dbReference type="AlphaFoldDB" id="A0AAN4W0H1"/>
<feature type="transmembrane region" description="Helical" evidence="1">
    <location>
        <begin position="261"/>
        <end position="278"/>
    </location>
</feature>